<dbReference type="CDD" id="cd03250">
    <property type="entry name" value="ABCC_MRP_domain1"/>
    <property type="match status" value="1"/>
</dbReference>
<comment type="caution">
    <text evidence="5">The sequence shown here is derived from an EMBL/GenBank/DDBJ whole genome shotgun (WGS) entry which is preliminary data.</text>
</comment>
<evidence type="ECO:0000313" key="5">
    <source>
        <dbReference type="EMBL" id="KAJ3027909.1"/>
    </source>
</evidence>
<dbReference type="Proteomes" id="UP001212841">
    <property type="component" value="Unassembled WGS sequence"/>
</dbReference>
<dbReference type="AlphaFoldDB" id="A0AAD5S0X3"/>
<name>A0AAD5S0X3_9FUNG</name>
<evidence type="ECO:0000313" key="6">
    <source>
        <dbReference type="Proteomes" id="UP001212841"/>
    </source>
</evidence>
<dbReference type="PANTHER" id="PTHR24223:SF447">
    <property type="entry name" value="MULTIDRUG RESISTANCE-ASSOCIATED PROTEIN 5"/>
    <property type="match status" value="1"/>
</dbReference>
<dbReference type="EMBL" id="JADGJD010002842">
    <property type="protein sequence ID" value="KAJ3027909.1"/>
    <property type="molecule type" value="Genomic_DNA"/>
</dbReference>
<feature type="domain" description="ABC transporter" evidence="4">
    <location>
        <begin position="45"/>
        <end position="267"/>
    </location>
</feature>
<proteinExistence type="predicted"/>
<protein>
    <recommendedName>
        <fullName evidence="4">ABC transporter domain-containing protein</fullName>
    </recommendedName>
</protein>
<evidence type="ECO:0000256" key="1">
    <source>
        <dbReference type="ARBA" id="ARBA00022741"/>
    </source>
</evidence>
<feature type="compositionally biased region" description="Low complexity" evidence="3">
    <location>
        <begin position="334"/>
        <end position="345"/>
    </location>
</feature>
<dbReference type="GO" id="GO:0042626">
    <property type="term" value="F:ATPase-coupled transmembrane transporter activity"/>
    <property type="evidence" value="ECO:0007669"/>
    <property type="project" value="TreeGrafter"/>
</dbReference>
<dbReference type="Gene3D" id="3.40.50.300">
    <property type="entry name" value="P-loop containing nucleotide triphosphate hydrolases"/>
    <property type="match status" value="1"/>
</dbReference>
<dbReference type="SUPFAM" id="SSF52540">
    <property type="entry name" value="P-loop containing nucleoside triphosphate hydrolases"/>
    <property type="match status" value="1"/>
</dbReference>
<dbReference type="GO" id="GO:0005524">
    <property type="term" value="F:ATP binding"/>
    <property type="evidence" value="ECO:0007669"/>
    <property type="project" value="UniProtKB-KW"/>
</dbReference>
<dbReference type="PANTHER" id="PTHR24223">
    <property type="entry name" value="ATP-BINDING CASSETTE SUB-FAMILY C"/>
    <property type="match status" value="1"/>
</dbReference>
<dbReference type="InterPro" id="IPR027417">
    <property type="entry name" value="P-loop_NTPase"/>
</dbReference>
<organism evidence="5 6">
    <name type="scientific">Rhizophlyctis rosea</name>
    <dbReference type="NCBI Taxonomy" id="64517"/>
    <lineage>
        <taxon>Eukaryota</taxon>
        <taxon>Fungi</taxon>
        <taxon>Fungi incertae sedis</taxon>
        <taxon>Chytridiomycota</taxon>
        <taxon>Chytridiomycota incertae sedis</taxon>
        <taxon>Chytridiomycetes</taxon>
        <taxon>Rhizophlyctidales</taxon>
        <taxon>Rhizophlyctidaceae</taxon>
        <taxon>Rhizophlyctis</taxon>
    </lineage>
</organism>
<feature type="region of interest" description="Disordered" evidence="3">
    <location>
        <begin position="312"/>
        <end position="346"/>
    </location>
</feature>
<dbReference type="GO" id="GO:0016887">
    <property type="term" value="F:ATP hydrolysis activity"/>
    <property type="evidence" value="ECO:0007669"/>
    <property type="project" value="InterPro"/>
</dbReference>
<dbReference type="PROSITE" id="PS50893">
    <property type="entry name" value="ABC_TRANSPORTER_2"/>
    <property type="match status" value="1"/>
</dbReference>
<dbReference type="GO" id="GO:0016020">
    <property type="term" value="C:membrane"/>
    <property type="evidence" value="ECO:0007669"/>
    <property type="project" value="TreeGrafter"/>
</dbReference>
<evidence type="ECO:0000256" key="3">
    <source>
        <dbReference type="SAM" id="MobiDB-lite"/>
    </source>
</evidence>
<keyword evidence="6" id="KW-1185">Reference proteome</keyword>
<dbReference type="InterPro" id="IPR003439">
    <property type="entry name" value="ABC_transporter-like_ATP-bd"/>
</dbReference>
<evidence type="ECO:0000259" key="4">
    <source>
        <dbReference type="PROSITE" id="PS50893"/>
    </source>
</evidence>
<dbReference type="Pfam" id="PF00005">
    <property type="entry name" value="ABC_tran"/>
    <property type="match status" value="1"/>
</dbReference>
<sequence length="425" mass="47117">MLPSAVRTTAGAQIALHRLEEFFFLPEVDPPLTTTTPPPDTQTCMTFTSASFIWDGDLDHPHISDVTLTLRRGELIAVVGDLGSGKSLLAAIMGQIKRTGGEVESWGTCGYVPQEPWLLQNATVRDNILFGEEPEEGRYHEAIRVSGLTRDLMLLSNGDDTFISELNLSPSQKQRLSLARCLYHDPDVVLLEDCLSDFDHKHAKRVFKECVKNQMARTRSVILVTQQKQFLPDCDTILVMKGGKVIEQGTYAELKARNVNFSQWTTDHGPIEDDPNGVLEQVNEIKLDPATAIRSIRPSYLKKLSPLANARKPSPLATAEVITAPDPEEEEDTTSPNNTSNTDANELTIRQLISLNSTSTQRDKLNEHTISKLIERNQLSVLTGNPSRPPVNFANQDMVTKTIEANSLTVHSVEEFDVGVFSEES</sequence>
<keyword evidence="1" id="KW-0547">Nucleotide-binding</keyword>
<accession>A0AAD5S0X3</accession>
<dbReference type="InterPro" id="IPR050173">
    <property type="entry name" value="ABC_transporter_C-like"/>
</dbReference>
<reference evidence="5" key="1">
    <citation type="submission" date="2020-05" db="EMBL/GenBank/DDBJ databases">
        <title>Phylogenomic resolution of chytrid fungi.</title>
        <authorList>
            <person name="Stajich J.E."/>
            <person name="Amses K."/>
            <person name="Simmons R."/>
            <person name="Seto K."/>
            <person name="Myers J."/>
            <person name="Bonds A."/>
            <person name="Quandt C.A."/>
            <person name="Barry K."/>
            <person name="Liu P."/>
            <person name="Grigoriev I."/>
            <person name="Longcore J.E."/>
            <person name="James T.Y."/>
        </authorList>
    </citation>
    <scope>NUCLEOTIDE SEQUENCE</scope>
    <source>
        <strain evidence="5">JEL0318</strain>
    </source>
</reference>
<keyword evidence="2" id="KW-0067">ATP-binding</keyword>
<evidence type="ECO:0000256" key="2">
    <source>
        <dbReference type="ARBA" id="ARBA00022840"/>
    </source>
</evidence>
<feature type="non-terminal residue" evidence="5">
    <location>
        <position position="1"/>
    </location>
</feature>
<gene>
    <name evidence="5" type="ORF">HK097_006064</name>
</gene>